<keyword evidence="3" id="KW-1185">Reference proteome</keyword>
<sequence>MALIQYTAARYIPTNHTPLFSPSVSPARVYPLSTLLTIKQRLIPSPNNDEGGAAIRRASSSRLDASNEPSETSLLTSPPAPSPSPANDNTNASRRSRPQRVWEVKAFPTHDVHNDVAAPSSSQPPSPSPQSTVPTPNSLMPTSHLPRAPNASFSPRNLTTSRPRHRPTITSFTDASASDLEPTNRVCLPTYKTLHPPPPPRPPLLASINSSPPRRRRLRSRRRRLPTYKTKYMQQTVRPAVPAPSLATDTVPLPTSALLPTFIYTHRPRSARRDPLLRRRRRLAAILTQRHHRSVSSPQPGRLLSTSNSTPPCYAKTAALLDADNAVSALRALTRSKSAINQIFKSTLYAPAALLVTVHADVVV</sequence>
<dbReference type="EMBL" id="JAWWNJ010000009">
    <property type="protein sequence ID" value="KAK7049099.1"/>
    <property type="molecule type" value="Genomic_DNA"/>
</dbReference>
<feature type="region of interest" description="Disordered" evidence="1">
    <location>
        <begin position="43"/>
        <end position="98"/>
    </location>
</feature>
<reference evidence="2 3" key="1">
    <citation type="journal article" date="2024" name="J Genomics">
        <title>Draft genome sequencing and assembly of Favolaschia claudopus CIRM-BRFM 2984 isolated from oak limbs.</title>
        <authorList>
            <person name="Navarro D."/>
            <person name="Drula E."/>
            <person name="Chaduli D."/>
            <person name="Cazenave R."/>
            <person name="Ahrendt S."/>
            <person name="Wang J."/>
            <person name="Lipzen A."/>
            <person name="Daum C."/>
            <person name="Barry K."/>
            <person name="Grigoriev I.V."/>
            <person name="Favel A."/>
            <person name="Rosso M.N."/>
            <person name="Martin F."/>
        </authorList>
    </citation>
    <scope>NUCLEOTIDE SEQUENCE [LARGE SCALE GENOMIC DNA]</scope>
    <source>
        <strain evidence="2 3">CIRM-BRFM 2984</strain>
    </source>
</reference>
<name>A0AAW0DCF6_9AGAR</name>
<feature type="compositionally biased region" description="Basic residues" evidence="1">
    <location>
        <begin position="213"/>
        <end position="223"/>
    </location>
</feature>
<protein>
    <submittedName>
        <fullName evidence="2">Uncharacterized protein</fullName>
    </submittedName>
</protein>
<feature type="compositionally biased region" description="Low complexity" evidence="1">
    <location>
        <begin position="68"/>
        <end position="77"/>
    </location>
</feature>
<feature type="region of interest" description="Disordered" evidence="1">
    <location>
        <begin position="113"/>
        <end position="170"/>
    </location>
</feature>
<evidence type="ECO:0000256" key="1">
    <source>
        <dbReference type="SAM" id="MobiDB-lite"/>
    </source>
</evidence>
<comment type="caution">
    <text evidence="2">The sequence shown here is derived from an EMBL/GenBank/DDBJ whole genome shotgun (WGS) entry which is preliminary data.</text>
</comment>
<dbReference type="Proteomes" id="UP001362999">
    <property type="component" value="Unassembled WGS sequence"/>
</dbReference>
<accession>A0AAW0DCF6</accession>
<proteinExistence type="predicted"/>
<organism evidence="2 3">
    <name type="scientific">Favolaschia claudopus</name>
    <dbReference type="NCBI Taxonomy" id="2862362"/>
    <lineage>
        <taxon>Eukaryota</taxon>
        <taxon>Fungi</taxon>
        <taxon>Dikarya</taxon>
        <taxon>Basidiomycota</taxon>
        <taxon>Agaricomycotina</taxon>
        <taxon>Agaricomycetes</taxon>
        <taxon>Agaricomycetidae</taxon>
        <taxon>Agaricales</taxon>
        <taxon>Marasmiineae</taxon>
        <taxon>Mycenaceae</taxon>
        <taxon>Favolaschia</taxon>
    </lineage>
</organism>
<feature type="compositionally biased region" description="Polar residues" evidence="1">
    <location>
        <begin position="295"/>
        <end position="309"/>
    </location>
</feature>
<feature type="region of interest" description="Disordered" evidence="1">
    <location>
        <begin position="194"/>
        <end position="223"/>
    </location>
</feature>
<feature type="region of interest" description="Disordered" evidence="1">
    <location>
        <begin position="289"/>
        <end position="309"/>
    </location>
</feature>
<dbReference type="AlphaFoldDB" id="A0AAW0DCF6"/>
<evidence type="ECO:0000313" key="2">
    <source>
        <dbReference type="EMBL" id="KAK7049099.1"/>
    </source>
</evidence>
<feature type="compositionally biased region" description="Polar residues" evidence="1">
    <location>
        <begin position="151"/>
        <end position="161"/>
    </location>
</feature>
<gene>
    <name evidence="2" type="ORF">R3P38DRAFT_3257595</name>
</gene>
<evidence type="ECO:0000313" key="3">
    <source>
        <dbReference type="Proteomes" id="UP001362999"/>
    </source>
</evidence>